<feature type="region of interest" description="Disordered" evidence="1">
    <location>
        <begin position="113"/>
        <end position="143"/>
    </location>
</feature>
<feature type="compositionally biased region" description="Pro residues" evidence="1">
    <location>
        <begin position="132"/>
        <end position="143"/>
    </location>
</feature>
<feature type="chain" id="PRO_5016877926" description="Lipoprotein" evidence="2">
    <location>
        <begin position="22"/>
        <end position="143"/>
    </location>
</feature>
<name>A0A375J7H2_9BURK</name>
<feature type="signal peptide" evidence="2">
    <location>
        <begin position="1"/>
        <end position="21"/>
    </location>
</feature>
<dbReference type="AlphaFoldDB" id="A0A375J7H2"/>
<keyword evidence="2" id="KW-0732">Signal</keyword>
<organism evidence="3 4">
    <name type="scientific">Cupriavidus taiwanensis</name>
    <dbReference type="NCBI Taxonomy" id="164546"/>
    <lineage>
        <taxon>Bacteria</taxon>
        <taxon>Pseudomonadati</taxon>
        <taxon>Pseudomonadota</taxon>
        <taxon>Betaproteobacteria</taxon>
        <taxon>Burkholderiales</taxon>
        <taxon>Burkholderiaceae</taxon>
        <taxon>Cupriavidus</taxon>
    </lineage>
</organism>
<dbReference type="PROSITE" id="PS51257">
    <property type="entry name" value="PROKAR_LIPOPROTEIN"/>
    <property type="match status" value="1"/>
</dbReference>
<proteinExistence type="predicted"/>
<evidence type="ECO:0000313" key="4">
    <source>
        <dbReference type="Proteomes" id="UP000256805"/>
    </source>
</evidence>
<evidence type="ECO:0000313" key="3">
    <source>
        <dbReference type="EMBL" id="SPS01108.1"/>
    </source>
</evidence>
<gene>
    <name evidence="3" type="ORF">CBM2634_B170435</name>
</gene>
<dbReference type="EMBL" id="OVTA01000040">
    <property type="protein sequence ID" value="SPS01108.1"/>
    <property type="molecule type" value="Genomic_DNA"/>
</dbReference>
<evidence type="ECO:0008006" key="5">
    <source>
        <dbReference type="Google" id="ProtNLM"/>
    </source>
</evidence>
<protein>
    <recommendedName>
        <fullName evidence="5">Lipoprotein</fullName>
    </recommendedName>
</protein>
<dbReference type="RefSeq" id="WP_116385785.1">
    <property type="nucleotide sequence ID" value="NZ_LS483234.1"/>
</dbReference>
<sequence>MKRVHALVVAGILLSACVSTGVDVKPEHLSNFLPGFSTLDEVTAQLGPPSSHATLRDGSTILVYSFAASQPHPESFLPFIGPLFAGGAIRSTTVLFEFDQNTVLRSLRRTTSSGVSGWSMLTPGAMPGAPAGAPPGGPPGAPH</sequence>
<dbReference type="Proteomes" id="UP000256805">
    <property type="component" value="Unassembled WGS sequence"/>
</dbReference>
<evidence type="ECO:0000256" key="1">
    <source>
        <dbReference type="SAM" id="MobiDB-lite"/>
    </source>
</evidence>
<reference evidence="3 4" key="1">
    <citation type="submission" date="2018-01" db="EMBL/GenBank/DDBJ databases">
        <authorList>
            <person name="Gaut B.S."/>
            <person name="Morton B.R."/>
            <person name="Clegg M.T."/>
            <person name="Duvall M.R."/>
        </authorList>
    </citation>
    <scope>NUCLEOTIDE SEQUENCE [LARGE SCALE GENOMIC DNA]</scope>
    <source>
        <strain evidence="3">Cupriavidus taiwanensis cmp 52</strain>
    </source>
</reference>
<accession>A0A375J7H2</accession>
<evidence type="ECO:0000256" key="2">
    <source>
        <dbReference type="SAM" id="SignalP"/>
    </source>
</evidence>